<reference evidence="1 2" key="1">
    <citation type="journal article" date="2019" name="Int. J. Syst. Evol. Microbiol.">
        <title>The Global Catalogue of Microorganisms (GCM) 10K type strain sequencing project: providing services to taxonomists for standard genome sequencing and annotation.</title>
        <authorList>
            <consortium name="The Broad Institute Genomics Platform"/>
            <consortium name="The Broad Institute Genome Sequencing Center for Infectious Disease"/>
            <person name="Wu L."/>
            <person name="Ma J."/>
        </authorList>
    </citation>
    <scope>NUCLEOTIDE SEQUENCE [LARGE SCALE GENOMIC DNA]</scope>
    <source>
        <strain evidence="1 2">JCM 15900</strain>
    </source>
</reference>
<protein>
    <recommendedName>
        <fullName evidence="3">TetR family transcriptional regulator</fullName>
    </recommendedName>
</protein>
<evidence type="ECO:0000313" key="2">
    <source>
        <dbReference type="Proteomes" id="UP001500984"/>
    </source>
</evidence>
<proteinExistence type="predicted"/>
<sequence>MVRRPLNDEELLDISLRCAEVIHEYDGNAPTSALVAASGLSERTFFRYFPTKAESIRPFLDAGSRRFSAVLTQHLSRSAASVFDAVVTALPEAFAGVRTPWTHHLMQLVLTVPALRRVWLESNEDLVDMLLPTLARALGLSPDSAEARMAADQAALLAESSVRRMVYLDEDRHQAVAKVAAAFRSAPLSRRPQSSTS</sequence>
<gene>
    <name evidence="1" type="ORF">GCM10009823_32030</name>
</gene>
<dbReference type="Gene3D" id="1.10.357.10">
    <property type="entry name" value="Tetracycline Repressor, domain 2"/>
    <property type="match status" value="1"/>
</dbReference>
<evidence type="ECO:0000313" key="1">
    <source>
        <dbReference type="EMBL" id="GAA2106159.1"/>
    </source>
</evidence>
<dbReference type="Proteomes" id="UP001500984">
    <property type="component" value="Unassembled WGS sequence"/>
</dbReference>
<keyword evidence="2" id="KW-1185">Reference proteome</keyword>
<name>A0ABN2X8H6_9MICO</name>
<accession>A0ABN2X8H6</accession>
<dbReference type="EMBL" id="BAAAPZ010000019">
    <property type="protein sequence ID" value="GAA2106159.1"/>
    <property type="molecule type" value="Genomic_DNA"/>
</dbReference>
<dbReference type="RefSeq" id="WP_344338508.1">
    <property type="nucleotide sequence ID" value="NZ_BAAAPZ010000019.1"/>
</dbReference>
<comment type="caution">
    <text evidence="1">The sequence shown here is derived from an EMBL/GenBank/DDBJ whole genome shotgun (WGS) entry which is preliminary data.</text>
</comment>
<evidence type="ECO:0008006" key="3">
    <source>
        <dbReference type="Google" id="ProtNLM"/>
    </source>
</evidence>
<organism evidence="1 2">
    <name type="scientific">Brevibacterium salitolerans</name>
    <dbReference type="NCBI Taxonomy" id="1403566"/>
    <lineage>
        <taxon>Bacteria</taxon>
        <taxon>Bacillati</taxon>
        <taxon>Actinomycetota</taxon>
        <taxon>Actinomycetes</taxon>
        <taxon>Micrococcales</taxon>
        <taxon>Brevibacteriaceae</taxon>
        <taxon>Brevibacterium</taxon>
    </lineage>
</organism>